<dbReference type="Pfam" id="PF01485">
    <property type="entry name" value="IBR"/>
    <property type="match status" value="2"/>
</dbReference>
<dbReference type="EMBL" id="KE148162">
    <property type="protein sequence ID" value="EPE04185.1"/>
    <property type="molecule type" value="Genomic_DNA"/>
</dbReference>
<dbReference type="HOGENOM" id="CLU_279665_0_0_1"/>
<evidence type="ECO:0000313" key="12">
    <source>
        <dbReference type="EMBL" id="EPE04185.1"/>
    </source>
</evidence>
<accession>S3CU18</accession>
<name>S3CU18_OPHP1</name>
<evidence type="ECO:0000256" key="2">
    <source>
        <dbReference type="ARBA" id="ARBA00012251"/>
    </source>
</evidence>
<keyword evidence="3" id="KW-0808">Transferase</keyword>
<dbReference type="GO" id="GO:0008270">
    <property type="term" value="F:zinc ion binding"/>
    <property type="evidence" value="ECO:0007669"/>
    <property type="project" value="UniProtKB-KW"/>
</dbReference>
<keyword evidence="8" id="KW-0862">Zinc</keyword>
<keyword evidence="13" id="KW-1185">Reference proteome</keyword>
<feature type="domain" description="RING-type" evidence="11">
    <location>
        <begin position="537"/>
        <end position="736"/>
    </location>
</feature>
<dbReference type="Proteomes" id="UP000016923">
    <property type="component" value="Unassembled WGS sequence"/>
</dbReference>
<feature type="coiled-coil region" evidence="9">
    <location>
        <begin position="747"/>
        <end position="785"/>
    </location>
</feature>
<evidence type="ECO:0000256" key="3">
    <source>
        <dbReference type="ARBA" id="ARBA00022679"/>
    </source>
</evidence>
<evidence type="ECO:0000256" key="8">
    <source>
        <dbReference type="ARBA" id="ARBA00022833"/>
    </source>
</evidence>
<dbReference type="InterPro" id="IPR031127">
    <property type="entry name" value="E3_UB_ligase_RBR"/>
</dbReference>
<dbReference type="CDD" id="cd20335">
    <property type="entry name" value="BRcat_RBR"/>
    <property type="match status" value="1"/>
</dbReference>
<comment type="catalytic activity">
    <reaction evidence="1">
        <text>[E2 ubiquitin-conjugating enzyme]-S-ubiquitinyl-L-cysteine + [acceptor protein]-L-lysine = [E2 ubiquitin-conjugating enzyme]-L-cysteine + [acceptor protein]-N(6)-ubiquitinyl-L-lysine.</text>
        <dbReference type="EC" id="2.3.2.31"/>
    </reaction>
</comment>
<evidence type="ECO:0000256" key="7">
    <source>
        <dbReference type="ARBA" id="ARBA00022786"/>
    </source>
</evidence>
<dbReference type="CDD" id="cd22584">
    <property type="entry name" value="Rcat_RBR_unk"/>
    <property type="match status" value="1"/>
</dbReference>
<evidence type="ECO:0000256" key="5">
    <source>
        <dbReference type="ARBA" id="ARBA00022737"/>
    </source>
</evidence>
<feature type="compositionally biased region" description="Polar residues" evidence="10">
    <location>
        <begin position="393"/>
        <end position="405"/>
    </location>
</feature>
<dbReference type="InterPro" id="IPR002867">
    <property type="entry name" value="IBR_dom"/>
</dbReference>
<dbReference type="EC" id="2.3.2.31" evidence="2"/>
<dbReference type="GO" id="GO:0016567">
    <property type="term" value="P:protein ubiquitination"/>
    <property type="evidence" value="ECO:0007669"/>
    <property type="project" value="InterPro"/>
</dbReference>
<dbReference type="GO" id="GO:0061630">
    <property type="term" value="F:ubiquitin protein ligase activity"/>
    <property type="evidence" value="ECO:0007669"/>
    <property type="project" value="UniProtKB-EC"/>
</dbReference>
<keyword evidence="9" id="KW-0175">Coiled coil</keyword>
<organism evidence="12 13">
    <name type="scientific">Ophiostoma piceae (strain UAMH 11346)</name>
    <name type="common">Sap stain fungus</name>
    <dbReference type="NCBI Taxonomy" id="1262450"/>
    <lineage>
        <taxon>Eukaryota</taxon>
        <taxon>Fungi</taxon>
        <taxon>Dikarya</taxon>
        <taxon>Ascomycota</taxon>
        <taxon>Pezizomycotina</taxon>
        <taxon>Sordariomycetes</taxon>
        <taxon>Sordariomycetidae</taxon>
        <taxon>Ophiostomatales</taxon>
        <taxon>Ophiostomataceae</taxon>
        <taxon>Ophiostoma</taxon>
    </lineage>
</organism>
<proteinExistence type="predicted"/>
<feature type="compositionally biased region" description="Basic and acidic residues" evidence="10">
    <location>
        <begin position="355"/>
        <end position="380"/>
    </location>
</feature>
<dbReference type="PANTHER" id="PTHR11685">
    <property type="entry name" value="RBR FAMILY RING FINGER AND IBR DOMAIN-CONTAINING"/>
    <property type="match status" value="1"/>
</dbReference>
<sequence length="1126" mass="123276">MTDAASPSVFTYHMPGEFIDSGFNAVPAYPMGGGPDLANAMQPNCEVDQQTPLQIDADIDTEAETETRRETESETQSKTDTSTEALPSAEGLLLKNSLALFSNNPYHVSFADDSVDNAVPDGFQEQLTNDYTHTTPQAAMAAAFDVSTFAPFSFGDNDTGININNININDNDNDTTGRPSISLSSCTRTSNASYDTTSTIATTATTTTATTVAAPTPYDYSIFSGSYTSLLSANSDSISNSSSNSLVFQGQADSLFDEAVEDSDDSHLPSPSLFRNKDGSLGVEGLTDTTAAKEIDDAVQWTDVAVPAALFETPVLTGLDAETAPDLLQAILQSSVESIQSQVPLLKAAVSSLKEDRAEQQRQEEEKLRDTAKGKEKEDMTASTATLRPPPMATTTLPAQPSAQPKMSKRQMFASKLKRLRGNGSAGNGESSSQGAAAAAAAAAAMQRHNLMMARRSATPGFKWVRSEHGQQWQLVPDAVEGADHESVAAGSSAVAVRTEPGMAPISEGRRKTMLLAMVKQDKDKKKDAVPPQTMQVHPECISCFEDIPTKQAVKTVCHSYCVDCFAQLVSTAVANEAQFPPKCCLNEIPSKTVAKYAPRDVARLYALKKDEYAIPVADRVYCPTVDCGVFVPKNQVSAAARTAHCRNGHETCTACRQPTHGRNNREACPEASAQDRRDQQLADNLAAEEGWRRCISCAVIIEHREACQHMTCRCGAEFCYVCGAHWRTCNCTMEDLHALKDGAQGRRQARVSREQHEQELVEQADRELAEVRDALRQVEEFERQETARLAAERAVQRQRLQVLKQQREAMLRIETESKYAALRSSLLGLTDAQLHKARQVRRSERVAQHAAHMQERRQLAQKQADERAADEAVAAETIRKGEAFWQADYRARLVLEARLEALYAGKMKINDRAHGSASDTKEHRKAFKQYQKQNDERLDVYLTWRDRELAQMRFVAEEARDVRSEVLDSLQRKHRRTQRAEARALAQKHRAERVWCSLVKAERERLLAEAEEVEQGFGLAGSTSETDTALLALLEVDAVGGFDRPSSAAGAEAGTGDESNHMYAVILDAIAGQMDGQLDGFEYWGASSATEAREVRDAADSDDWEDARDFYSDISNSSASAAVAA</sequence>
<evidence type="ECO:0000259" key="11">
    <source>
        <dbReference type="PROSITE" id="PS51873"/>
    </source>
</evidence>
<dbReference type="InterPro" id="IPR044066">
    <property type="entry name" value="TRIAD_supradom"/>
</dbReference>
<dbReference type="PROSITE" id="PS51873">
    <property type="entry name" value="TRIAD"/>
    <property type="match status" value="1"/>
</dbReference>
<evidence type="ECO:0000256" key="1">
    <source>
        <dbReference type="ARBA" id="ARBA00001798"/>
    </source>
</evidence>
<dbReference type="AlphaFoldDB" id="S3CU18"/>
<dbReference type="SMART" id="SM00647">
    <property type="entry name" value="IBR"/>
    <property type="match status" value="2"/>
</dbReference>
<feature type="region of interest" description="Disordered" evidence="10">
    <location>
        <begin position="355"/>
        <end position="410"/>
    </location>
</feature>
<keyword evidence="4" id="KW-0479">Metal-binding</keyword>
<dbReference type="VEuPathDB" id="FungiDB:F503_04700"/>
<evidence type="ECO:0000256" key="4">
    <source>
        <dbReference type="ARBA" id="ARBA00022723"/>
    </source>
</evidence>
<dbReference type="eggNOG" id="KOG1812">
    <property type="taxonomic scope" value="Eukaryota"/>
</dbReference>
<keyword evidence="6" id="KW-0863">Zinc-finger</keyword>
<protein>
    <recommendedName>
        <fullName evidence="2">RBR-type E3 ubiquitin transferase</fullName>
        <ecNumber evidence="2">2.3.2.31</ecNumber>
    </recommendedName>
</protein>
<keyword evidence="7" id="KW-0833">Ubl conjugation pathway</keyword>
<evidence type="ECO:0000256" key="10">
    <source>
        <dbReference type="SAM" id="MobiDB-lite"/>
    </source>
</evidence>
<dbReference type="OrthoDB" id="9977870at2759"/>
<reference evidence="12 13" key="1">
    <citation type="journal article" date="2013" name="BMC Genomics">
        <title>The genome and transcriptome of the pine saprophyte Ophiostoma piceae, and a comparison with the bark beetle-associated pine pathogen Grosmannia clavigera.</title>
        <authorList>
            <person name="Haridas S."/>
            <person name="Wang Y."/>
            <person name="Lim L."/>
            <person name="Massoumi Alamouti S."/>
            <person name="Jackman S."/>
            <person name="Docking R."/>
            <person name="Robertson G."/>
            <person name="Birol I."/>
            <person name="Bohlmann J."/>
            <person name="Breuil C."/>
        </authorList>
    </citation>
    <scope>NUCLEOTIDE SEQUENCE [LARGE SCALE GENOMIC DNA]</scope>
    <source>
        <strain evidence="12 13">UAMH 11346</strain>
    </source>
</reference>
<evidence type="ECO:0000256" key="9">
    <source>
        <dbReference type="SAM" id="Coils"/>
    </source>
</evidence>
<evidence type="ECO:0000313" key="13">
    <source>
        <dbReference type="Proteomes" id="UP000016923"/>
    </source>
</evidence>
<feature type="region of interest" description="Disordered" evidence="10">
    <location>
        <begin position="63"/>
        <end position="88"/>
    </location>
</feature>
<evidence type="ECO:0000256" key="6">
    <source>
        <dbReference type="ARBA" id="ARBA00022771"/>
    </source>
</evidence>
<dbReference type="SUPFAM" id="SSF57850">
    <property type="entry name" value="RING/U-box"/>
    <property type="match status" value="1"/>
</dbReference>
<feature type="compositionally biased region" description="Basic and acidic residues" evidence="10">
    <location>
        <begin position="65"/>
        <end position="77"/>
    </location>
</feature>
<dbReference type="Gene3D" id="1.20.120.1750">
    <property type="match status" value="1"/>
</dbReference>
<dbReference type="STRING" id="1262450.S3CU18"/>
<gene>
    <name evidence="12" type="ORF">F503_04700</name>
</gene>
<keyword evidence="5" id="KW-0677">Repeat</keyword>